<dbReference type="InterPro" id="IPR003034">
    <property type="entry name" value="SAP_dom"/>
</dbReference>
<evidence type="ECO:0000259" key="2">
    <source>
        <dbReference type="PROSITE" id="PS50800"/>
    </source>
</evidence>
<dbReference type="Proteomes" id="UP000663479">
    <property type="component" value="Chromosome"/>
</dbReference>
<dbReference type="InterPro" id="IPR026881">
    <property type="entry name" value="WYL_dom"/>
</dbReference>
<proteinExistence type="predicted"/>
<feature type="compositionally biased region" description="Basic and acidic residues" evidence="1">
    <location>
        <begin position="257"/>
        <end position="266"/>
    </location>
</feature>
<feature type="domain" description="SAP" evidence="2">
    <location>
        <begin position="141"/>
        <end position="175"/>
    </location>
</feature>
<dbReference type="PROSITE" id="PS50800">
    <property type="entry name" value="SAP"/>
    <property type="match status" value="1"/>
</dbReference>
<sequence length="464" mass="52324">MDWSLYEDEAGRFRPKKLSITKGSIKIKDETDLQDMREDLKGLPMEKAKQHFEKFFNDEYTYELEVEPVESAFNRAPKGVLGKLYCFKGHFSALDELLDMQPGIESIRLPLSEAQTHQALKADLIKRCLPSNQEEWESLLFHSHKVTELKALMAENGLEPKGRKAELAKDLAAFAVEHPEKLPPGYEFVPSEKLLPALKTVVSGMVSELAVAIQGHPYYYQYNAWQELMREWPAYEWPWLADIVKSNGDAPGAAAIKEIKQPEKVSSHSSYDDDEWTGYGKSTPSLKVEITPPPIKPTDTPKPEKPVPPVNAQSPSKGEPAWASSDFEKPVEVRFKYQGERDQKPKERHVQIERVSSKGGRIFLKGMCLESMGMKMFMVDRMLGEIVSPVTGELLNPHEYTRVDDLRKAIALLGRKPESKTVEPPADEGGVETTHLVKAEEATSNIVPEKQGIIRRILSMLGVK</sequence>
<evidence type="ECO:0000313" key="3">
    <source>
        <dbReference type="EMBL" id="QRL05126.1"/>
    </source>
</evidence>
<dbReference type="Pfam" id="PF13280">
    <property type="entry name" value="WYL"/>
    <property type="match status" value="1"/>
</dbReference>
<evidence type="ECO:0000313" key="4">
    <source>
        <dbReference type="Proteomes" id="UP000663479"/>
    </source>
</evidence>
<feature type="region of interest" description="Disordered" evidence="1">
    <location>
        <begin position="257"/>
        <end position="324"/>
    </location>
</feature>
<dbReference type="AlphaFoldDB" id="A0AAQ0CJ76"/>
<name>A0AAQ0CJ76_9GAMM</name>
<reference evidence="3" key="1">
    <citation type="submission" date="2020-12" db="EMBL/GenBank/DDBJ databases">
        <title>Genome reconstruction of Halomonas venusta strain DSM 4743.</title>
        <authorList>
            <person name="Aguirre-Garrido J.F."/>
            <person name="Hernandez-Soto L.M."/>
            <person name="Martinez-Abarca F."/>
        </authorList>
    </citation>
    <scope>NUCLEOTIDE SEQUENCE</scope>
    <source>
        <strain evidence="3">4743</strain>
    </source>
</reference>
<dbReference type="EMBL" id="CP066539">
    <property type="protein sequence ID" value="QRL05126.1"/>
    <property type="molecule type" value="Genomic_DNA"/>
</dbReference>
<protein>
    <submittedName>
        <fullName evidence="3">SAP domain-containing protein</fullName>
    </submittedName>
</protein>
<accession>A0AAQ0CJ76</accession>
<dbReference type="RefSeq" id="WP_203463267.1">
    <property type="nucleotide sequence ID" value="NZ_CP066539.1"/>
</dbReference>
<evidence type="ECO:0000256" key="1">
    <source>
        <dbReference type="SAM" id="MobiDB-lite"/>
    </source>
</evidence>
<gene>
    <name evidence="3" type="ORF">JDS37_09425</name>
</gene>
<organism evidence="3 4">
    <name type="scientific">Vreelandella venusta</name>
    <dbReference type="NCBI Taxonomy" id="44935"/>
    <lineage>
        <taxon>Bacteria</taxon>
        <taxon>Pseudomonadati</taxon>
        <taxon>Pseudomonadota</taxon>
        <taxon>Gammaproteobacteria</taxon>
        <taxon>Oceanospirillales</taxon>
        <taxon>Halomonadaceae</taxon>
        <taxon>Vreelandella</taxon>
    </lineage>
</organism>